<feature type="transmembrane region" description="Helical" evidence="1">
    <location>
        <begin position="34"/>
        <end position="54"/>
    </location>
</feature>
<accession>A0A1H5W3U2</accession>
<dbReference type="Proteomes" id="UP000236721">
    <property type="component" value="Unassembled WGS sequence"/>
</dbReference>
<organism evidence="2 3">
    <name type="scientific">Vibrio hangzhouensis</name>
    <dbReference type="NCBI Taxonomy" id="462991"/>
    <lineage>
        <taxon>Bacteria</taxon>
        <taxon>Pseudomonadati</taxon>
        <taxon>Pseudomonadota</taxon>
        <taxon>Gammaproteobacteria</taxon>
        <taxon>Vibrionales</taxon>
        <taxon>Vibrionaceae</taxon>
        <taxon>Vibrio</taxon>
    </lineage>
</organism>
<dbReference type="OrthoDB" id="9862530at2"/>
<keyword evidence="1" id="KW-1133">Transmembrane helix</keyword>
<keyword evidence="3" id="KW-1185">Reference proteome</keyword>
<reference evidence="3" key="1">
    <citation type="submission" date="2016-10" db="EMBL/GenBank/DDBJ databases">
        <authorList>
            <person name="Varghese N."/>
            <person name="Submissions S."/>
        </authorList>
    </citation>
    <scope>NUCLEOTIDE SEQUENCE [LARGE SCALE GENOMIC DNA]</scope>
    <source>
        <strain evidence="3">CGMCC 1.7062</strain>
    </source>
</reference>
<keyword evidence="1" id="KW-0812">Transmembrane</keyword>
<feature type="transmembrane region" description="Helical" evidence="1">
    <location>
        <begin position="6"/>
        <end position="27"/>
    </location>
</feature>
<keyword evidence="1" id="KW-0472">Membrane</keyword>
<dbReference type="AlphaFoldDB" id="A0A1H5W3U2"/>
<proteinExistence type="predicted"/>
<protein>
    <submittedName>
        <fullName evidence="2">Uncharacterized protein</fullName>
    </submittedName>
</protein>
<evidence type="ECO:0000313" key="3">
    <source>
        <dbReference type="Proteomes" id="UP000236721"/>
    </source>
</evidence>
<name>A0A1H5W3U2_9VIBR</name>
<sequence length="127" mass="14095">MKVSNIILLIVMSLSLPVLALDIILGLSGDTAHYYWIVSVGYALVILTSILSFFWGSVRYVPLFGVLLMITGYVLDHQFWKKHNLALCLELRANPSCLEDDIGFSCTDFYGSGFSTSNIICKDAAHK</sequence>
<feature type="transmembrane region" description="Helical" evidence="1">
    <location>
        <begin position="60"/>
        <end position="75"/>
    </location>
</feature>
<gene>
    <name evidence="2" type="ORF">SAMN04488244_105114</name>
</gene>
<dbReference type="RefSeq" id="WP_103879620.1">
    <property type="nucleotide sequence ID" value="NZ_FNVG01000005.1"/>
</dbReference>
<evidence type="ECO:0000256" key="1">
    <source>
        <dbReference type="SAM" id="Phobius"/>
    </source>
</evidence>
<evidence type="ECO:0000313" key="2">
    <source>
        <dbReference type="EMBL" id="SEF93831.1"/>
    </source>
</evidence>
<dbReference type="EMBL" id="FNVG01000005">
    <property type="protein sequence ID" value="SEF93831.1"/>
    <property type="molecule type" value="Genomic_DNA"/>
</dbReference>